<gene>
    <name evidence="3" type="ORF">B4U80_14777</name>
</gene>
<dbReference type="InterPro" id="IPR045357">
    <property type="entry name" value="Aminopeptidase_N-like_N"/>
</dbReference>
<dbReference type="InterPro" id="IPR042097">
    <property type="entry name" value="Aminopeptidase_N-like_N_sf"/>
</dbReference>
<evidence type="ECO:0000256" key="1">
    <source>
        <dbReference type="SAM" id="SignalP"/>
    </source>
</evidence>
<keyword evidence="1" id="KW-0732">Signal</keyword>
<dbReference type="AlphaFoldDB" id="A0A443QFQ4"/>
<protein>
    <submittedName>
        <fullName evidence="3">Puromycin-sensitive aminopeptidase-like isoform X2</fullName>
    </submittedName>
</protein>
<feature type="non-terminal residue" evidence="3">
    <location>
        <position position="97"/>
    </location>
</feature>
<reference evidence="3 4" key="1">
    <citation type="journal article" date="2018" name="Gigascience">
        <title>Genomes of trombidid mites reveal novel predicted allergens and laterally-transferred genes associated with secondary metabolism.</title>
        <authorList>
            <person name="Dong X."/>
            <person name="Chaisiri K."/>
            <person name="Xia D."/>
            <person name="Armstrong S.D."/>
            <person name="Fang Y."/>
            <person name="Donnelly M.J."/>
            <person name="Kadowaki T."/>
            <person name="McGarry J.W."/>
            <person name="Darby A.C."/>
            <person name="Makepeace B.L."/>
        </authorList>
    </citation>
    <scope>NUCLEOTIDE SEQUENCE [LARGE SCALE GENOMIC DNA]</scope>
    <source>
        <strain evidence="3">UoL-UT</strain>
    </source>
</reference>
<keyword evidence="4" id="KW-1185">Reference proteome</keyword>
<feature type="signal peptide" evidence="1">
    <location>
        <begin position="1"/>
        <end position="15"/>
    </location>
</feature>
<keyword evidence="3" id="KW-0378">Hydrolase</keyword>
<dbReference type="EMBL" id="NCKV01056889">
    <property type="protein sequence ID" value="RWS01844.1"/>
    <property type="molecule type" value="Genomic_DNA"/>
</dbReference>
<evidence type="ECO:0000259" key="2">
    <source>
        <dbReference type="Pfam" id="PF17900"/>
    </source>
</evidence>
<keyword evidence="3" id="KW-0645">Protease</keyword>
<dbReference type="OrthoDB" id="5775594at2759"/>
<dbReference type="Pfam" id="PF17900">
    <property type="entry name" value="Peptidase_M1_N"/>
    <property type="match status" value="1"/>
</dbReference>
<comment type="caution">
    <text evidence="3">The sequence shown here is derived from an EMBL/GenBank/DDBJ whole genome shotgun (WGS) entry which is preliminary data.</text>
</comment>
<keyword evidence="3" id="KW-0031">Aminopeptidase</keyword>
<dbReference type="Gene3D" id="2.60.40.1730">
    <property type="entry name" value="tricorn interacting facor f3 domain"/>
    <property type="match status" value="1"/>
</dbReference>
<organism evidence="3 4">
    <name type="scientific">Leptotrombidium deliense</name>
    <dbReference type="NCBI Taxonomy" id="299467"/>
    <lineage>
        <taxon>Eukaryota</taxon>
        <taxon>Metazoa</taxon>
        <taxon>Ecdysozoa</taxon>
        <taxon>Arthropoda</taxon>
        <taxon>Chelicerata</taxon>
        <taxon>Arachnida</taxon>
        <taxon>Acari</taxon>
        <taxon>Acariformes</taxon>
        <taxon>Trombidiformes</taxon>
        <taxon>Prostigmata</taxon>
        <taxon>Anystina</taxon>
        <taxon>Parasitengona</taxon>
        <taxon>Trombiculoidea</taxon>
        <taxon>Trombiculidae</taxon>
        <taxon>Leptotrombidium</taxon>
    </lineage>
</organism>
<dbReference type="GO" id="GO:0004177">
    <property type="term" value="F:aminopeptidase activity"/>
    <property type="evidence" value="ECO:0007669"/>
    <property type="project" value="UniProtKB-KW"/>
</dbReference>
<dbReference type="SUPFAM" id="SSF63737">
    <property type="entry name" value="Leukotriene A4 hydrolase N-terminal domain"/>
    <property type="match status" value="1"/>
</dbReference>
<feature type="domain" description="Aminopeptidase N-like N-terminal" evidence="2">
    <location>
        <begin position="34"/>
        <end position="85"/>
    </location>
</feature>
<dbReference type="VEuPathDB" id="VectorBase:LDEU014368"/>
<evidence type="ECO:0000313" key="4">
    <source>
        <dbReference type="Proteomes" id="UP000288716"/>
    </source>
</evidence>
<proteinExistence type="predicted"/>
<sequence length="97" mass="11113">MFLFIVASIIIQYFAVVDNCGKKDFFRLTPDVYPTHYDLQIRQDLEKLTFTCIEVIQIEIKANKSSLKLHSLDLNISSVTFNGNIDASISYCKSEQT</sequence>
<feature type="chain" id="PRO_5019457751" evidence="1">
    <location>
        <begin position="16"/>
        <end position="97"/>
    </location>
</feature>
<name>A0A443QFQ4_9ACAR</name>
<accession>A0A443QFQ4</accession>
<evidence type="ECO:0000313" key="3">
    <source>
        <dbReference type="EMBL" id="RWS01844.1"/>
    </source>
</evidence>
<dbReference type="Proteomes" id="UP000288716">
    <property type="component" value="Unassembled WGS sequence"/>
</dbReference>